<proteinExistence type="predicted"/>
<dbReference type="GO" id="GO:0005829">
    <property type="term" value="C:cytosol"/>
    <property type="evidence" value="ECO:0007669"/>
    <property type="project" value="TreeGrafter"/>
</dbReference>
<evidence type="ECO:0000256" key="1">
    <source>
        <dbReference type="ARBA" id="ARBA00022741"/>
    </source>
</evidence>
<dbReference type="Pfam" id="PF00733">
    <property type="entry name" value="Asn_synthase"/>
    <property type="match status" value="2"/>
</dbReference>
<keyword evidence="1" id="KW-0547">Nucleotide-binding</keyword>
<dbReference type="Gene3D" id="3.40.50.620">
    <property type="entry name" value="HUPs"/>
    <property type="match status" value="1"/>
</dbReference>
<gene>
    <name evidence="4" type="ORF">ABH15_06995</name>
</gene>
<keyword evidence="2" id="KW-0067">ATP-binding</keyword>
<name>A0A498H0N3_9EURY</name>
<dbReference type="InterPro" id="IPR001962">
    <property type="entry name" value="Asn_synthase"/>
</dbReference>
<evidence type="ECO:0000259" key="3">
    <source>
        <dbReference type="Pfam" id="PF00733"/>
    </source>
</evidence>
<dbReference type="GO" id="GO:0004066">
    <property type="term" value="F:asparagine synthase (glutamine-hydrolyzing) activity"/>
    <property type="evidence" value="ECO:0007669"/>
    <property type="project" value="InterPro"/>
</dbReference>
<comment type="caution">
    <text evidence="4">The sequence shown here is derived from an EMBL/GenBank/DDBJ whole genome shotgun (WGS) entry which is preliminary data.</text>
</comment>
<dbReference type="EMBL" id="LHQS01000002">
    <property type="protein sequence ID" value="RXE55947.1"/>
    <property type="molecule type" value="Genomic_DNA"/>
</dbReference>
<dbReference type="OrthoDB" id="8692at2157"/>
<dbReference type="PANTHER" id="PTHR11772:SF2">
    <property type="entry name" value="ASPARAGINE SYNTHETASE [GLUTAMINE-HYDROLYZING]"/>
    <property type="match status" value="1"/>
</dbReference>
<feature type="domain" description="Asparagine synthetase" evidence="3">
    <location>
        <begin position="220"/>
        <end position="302"/>
    </location>
</feature>
<dbReference type="InterPro" id="IPR050795">
    <property type="entry name" value="Asn_Synthetase"/>
</dbReference>
<evidence type="ECO:0000313" key="5">
    <source>
        <dbReference type="Proteomes" id="UP000290932"/>
    </source>
</evidence>
<feature type="domain" description="Asparagine synthetase" evidence="3">
    <location>
        <begin position="82"/>
        <end position="204"/>
    </location>
</feature>
<dbReference type="PANTHER" id="PTHR11772">
    <property type="entry name" value="ASPARAGINE SYNTHETASE"/>
    <property type="match status" value="1"/>
</dbReference>
<dbReference type="InterPro" id="IPR014729">
    <property type="entry name" value="Rossmann-like_a/b/a_fold"/>
</dbReference>
<sequence>MERNGERLTRTEIERMLSQEPALLSQCGGEFALAWDACRARDHFGIIPASVPAGAIVCGGRTVGRIEPSPPPCDLEEAILTAIRLRSDEGVVALSGGVDSSLVAGIAGLECVVVGFEESHDAVQAARAARELGLTLHTVTPTEALIEEALTHVVSVIPDPTNPVDASIATTLYFVAEWAGEQGYSRILAGQGADELFGGYARYLGSDDLAAELEHDFHGLADQALRDQRIAALHGAYFSLPYMDVRVVRAIRGVPAHERVRDGVRKHLLRTIAERHIPAEIAWHEKKAMQYGSGIWRVIQRLARKNGYKKSVQGYLNQISRAEYGIGD</sequence>
<protein>
    <submittedName>
        <fullName evidence="4">Asparagine synthase</fullName>
    </submittedName>
</protein>
<reference evidence="4 5" key="1">
    <citation type="journal article" date="2015" name="Int. J. Syst. Evol. Microbiol.">
        <title>Methanoculleus taiwanensis sp. nov., a methanogen isolated from deep marine sediment at the deformation front area near Taiwan.</title>
        <authorList>
            <person name="Weng C.Y."/>
            <person name="Chen S.C."/>
            <person name="Lai M.C."/>
            <person name="Wu S.Y."/>
            <person name="Lin S."/>
            <person name="Yang T.F."/>
            <person name="Chen P.C."/>
        </authorList>
    </citation>
    <scope>NUCLEOTIDE SEQUENCE [LARGE SCALE GENOMIC DNA]</scope>
    <source>
        <strain evidence="4 5">CYW4</strain>
    </source>
</reference>
<dbReference type="AlphaFoldDB" id="A0A498H0N3"/>
<organism evidence="4 5">
    <name type="scientific">Methanoculleus taiwanensis</name>
    <dbReference type="NCBI Taxonomy" id="1550565"/>
    <lineage>
        <taxon>Archaea</taxon>
        <taxon>Methanobacteriati</taxon>
        <taxon>Methanobacteriota</taxon>
        <taxon>Stenosarchaea group</taxon>
        <taxon>Methanomicrobia</taxon>
        <taxon>Methanomicrobiales</taxon>
        <taxon>Methanomicrobiaceae</taxon>
        <taxon>Methanoculleus</taxon>
    </lineage>
</organism>
<dbReference type="CDD" id="cd01991">
    <property type="entry name" value="Asn_synthase_B_C"/>
    <property type="match status" value="1"/>
</dbReference>
<keyword evidence="5" id="KW-1185">Reference proteome</keyword>
<dbReference type="GO" id="GO:0006529">
    <property type="term" value="P:asparagine biosynthetic process"/>
    <property type="evidence" value="ECO:0007669"/>
    <property type="project" value="InterPro"/>
</dbReference>
<evidence type="ECO:0000313" key="4">
    <source>
        <dbReference type="EMBL" id="RXE55947.1"/>
    </source>
</evidence>
<dbReference type="Proteomes" id="UP000290932">
    <property type="component" value="Unassembled WGS sequence"/>
</dbReference>
<accession>A0A498H0N3</accession>
<dbReference type="GO" id="GO:0005524">
    <property type="term" value="F:ATP binding"/>
    <property type="evidence" value="ECO:0007669"/>
    <property type="project" value="UniProtKB-KW"/>
</dbReference>
<dbReference type="SUPFAM" id="SSF52402">
    <property type="entry name" value="Adenine nucleotide alpha hydrolases-like"/>
    <property type="match status" value="1"/>
</dbReference>
<evidence type="ECO:0000256" key="2">
    <source>
        <dbReference type="ARBA" id="ARBA00022840"/>
    </source>
</evidence>